<dbReference type="InterPro" id="IPR028651">
    <property type="entry name" value="ING_fam"/>
</dbReference>
<dbReference type="PANTHER" id="PTHR10333:SF42">
    <property type="entry name" value="INHIBITOR OF GROWTH PROTEIN 5"/>
    <property type="match status" value="1"/>
</dbReference>
<keyword evidence="4 8" id="KW-0863">Zinc-finger</keyword>
<dbReference type="InterPro" id="IPR013083">
    <property type="entry name" value="Znf_RING/FYVE/PHD"/>
</dbReference>
<evidence type="ECO:0000259" key="11">
    <source>
        <dbReference type="PROSITE" id="PS50016"/>
    </source>
</evidence>
<evidence type="ECO:0000256" key="2">
    <source>
        <dbReference type="ARBA" id="ARBA00010210"/>
    </source>
</evidence>
<evidence type="ECO:0000256" key="9">
    <source>
        <dbReference type="RuleBase" id="RU361213"/>
    </source>
</evidence>
<dbReference type="Proteomes" id="UP001556367">
    <property type="component" value="Unassembled WGS sequence"/>
</dbReference>
<dbReference type="Pfam" id="PF12998">
    <property type="entry name" value="ING"/>
    <property type="match status" value="1"/>
</dbReference>
<comment type="subcellular location">
    <subcellularLocation>
        <location evidence="1 9">Nucleus</location>
    </subcellularLocation>
</comment>
<keyword evidence="5 9" id="KW-0862">Zinc</keyword>
<dbReference type="InterPro" id="IPR024610">
    <property type="entry name" value="ING_N_histone-binding"/>
</dbReference>
<dbReference type="PROSITE" id="PS01359">
    <property type="entry name" value="ZF_PHD_1"/>
    <property type="match status" value="1"/>
</dbReference>
<keyword evidence="3 9" id="KW-0479">Metal-binding</keyword>
<keyword evidence="7 9" id="KW-0539">Nucleus</keyword>
<comment type="function">
    <text evidence="9">Component of an histone acetyltransferase complex.</text>
</comment>
<comment type="domain">
    <text evidence="9">The PHD-type zinc finger mediates the binding to H3K4me3.</text>
</comment>
<comment type="caution">
    <text evidence="12">The sequence shown here is derived from an EMBL/GenBank/DDBJ whole genome shotgun (WGS) entry which is preliminary data.</text>
</comment>
<dbReference type="PANTHER" id="PTHR10333">
    <property type="entry name" value="INHIBITOR OF GROWTH PROTEIN"/>
    <property type="match status" value="1"/>
</dbReference>
<gene>
    <name evidence="12" type="ORF">HGRIS_014942</name>
</gene>
<protein>
    <recommendedName>
        <fullName evidence="9">Chromatin modification-related protein</fullName>
    </recommendedName>
</protein>
<evidence type="ECO:0000256" key="7">
    <source>
        <dbReference type="ARBA" id="ARBA00023242"/>
    </source>
</evidence>
<reference evidence="13" key="1">
    <citation type="submission" date="2024-06" db="EMBL/GenBank/DDBJ databases">
        <title>Multi-omics analyses provide insights into the biosynthesis of the anticancer antibiotic pleurotin in Hohenbuehelia grisea.</title>
        <authorList>
            <person name="Weaver J.A."/>
            <person name="Alberti F."/>
        </authorList>
    </citation>
    <scope>NUCLEOTIDE SEQUENCE [LARGE SCALE GENOMIC DNA]</scope>
    <source>
        <strain evidence="13">T-177</strain>
    </source>
</reference>
<dbReference type="InterPro" id="IPR011011">
    <property type="entry name" value="Znf_FYVE_PHD"/>
</dbReference>
<evidence type="ECO:0000256" key="5">
    <source>
        <dbReference type="ARBA" id="ARBA00022833"/>
    </source>
</evidence>
<sequence length="519" mass="54681">MPPRPATTSTNAANVSTAYSLALLSEYTHTLDSLPLDLSRHFADLRELDAVLSSSMHAITLRIQALTAQIEDGSASKEERLWQLTQIAEEASRLKVGGEDKIRVASLAGDNLKSHTTHLRTLLEHIPGFDVSLLNRRTTYPHVSAKSYLSAPPTETGRRRRAGFGQLLNASAPDASPMKKRRVARDDDIDIGQVRSPRKEKPADGTARARNTNRTKKIERAPSPAESMISVTSHMPNAGSHGHALNSRSGASGSLNRAANGLSASAKRSRGGAGSNGARTATPQSVYDAHNDGGAYDHPHAGSSSQNRRDIYNNVPSSSAAHPSLPLPYSSANGGHYDAPGTSRGASGYGGARGREWSPLHLPATQLEGPGMPVSRSQSSHPAMSLATSAALGMGNVSSHIDVSTPPPGGRSGAASRNVSGVPSVVESTAGDGADADGDGDADDRRYCICDGPSYGNMIGCDDNTCEKEWFHLTCMNLASAPVGTWYCDDCKAKRNKRTNRGGKRRPNRAGGKAANAGV</sequence>
<dbReference type="SMART" id="SM01408">
    <property type="entry name" value="ING"/>
    <property type="match status" value="1"/>
</dbReference>
<dbReference type="SMART" id="SM00249">
    <property type="entry name" value="PHD"/>
    <property type="match status" value="1"/>
</dbReference>
<feature type="compositionally biased region" description="Basic residues" evidence="10">
    <location>
        <begin position="496"/>
        <end position="508"/>
    </location>
</feature>
<evidence type="ECO:0000313" key="13">
    <source>
        <dbReference type="Proteomes" id="UP001556367"/>
    </source>
</evidence>
<evidence type="ECO:0000256" key="10">
    <source>
        <dbReference type="SAM" id="MobiDB-lite"/>
    </source>
</evidence>
<comment type="subunit">
    <text evidence="9">Component of an histone acetyltransferase complex. Interacts with H3K4me3 and to a lesser extent with H3K4me2.</text>
</comment>
<name>A0ABR3J8P8_9AGAR</name>
<feature type="region of interest" description="Disordered" evidence="10">
    <location>
        <begin position="496"/>
        <end position="519"/>
    </location>
</feature>
<dbReference type="CDD" id="cd15505">
    <property type="entry name" value="PHD_ING"/>
    <property type="match status" value="1"/>
</dbReference>
<dbReference type="InterPro" id="IPR019786">
    <property type="entry name" value="Zinc_finger_PHD-type_CS"/>
</dbReference>
<accession>A0ABR3J8P8</accession>
<evidence type="ECO:0000256" key="6">
    <source>
        <dbReference type="ARBA" id="ARBA00022853"/>
    </source>
</evidence>
<keyword evidence="6 9" id="KW-0156">Chromatin regulator</keyword>
<feature type="region of interest" description="Disordered" evidence="10">
    <location>
        <begin position="166"/>
        <end position="357"/>
    </location>
</feature>
<feature type="compositionally biased region" description="Basic and acidic residues" evidence="10">
    <location>
        <begin position="289"/>
        <end position="300"/>
    </location>
</feature>
<keyword evidence="13" id="KW-1185">Reference proteome</keyword>
<dbReference type="Gene3D" id="6.10.140.1740">
    <property type="match status" value="1"/>
</dbReference>
<evidence type="ECO:0000256" key="1">
    <source>
        <dbReference type="ARBA" id="ARBA00004123"/>
    </source>
</evidence>
<evidence type="ECO:0000256" key="8">
    <source>
        <dbReference type="PROSITE-ProRule" id="PRU00146"/>
    </source>
</evidence>
<comment type="similarity">
    <text evidence="2 9">Belongs to the ING family.</text>
</comment>
<dbReference type="EMBL" id="JASNQZ010000011">
    <property type="protein sequence ID" value="KAL0951855.1"/>
    <property type="molecule type" value="Genomic_DNA"/>
</dbReference>
<proteinExistence type="inferred from homology"/>
<feature type="compositionally biased region" description="Low complexity" evidence="10">
    <location>
        <begin position="316"/>
        <end position="332"/>
    </location>
</feature>
<feature type="region of interest" description="Disordered" evidence="10">
    <location>
        <begin position="404"/>
        <end position="439"/>
    </location>
</feature>
<dbReference type="SUPFAM" id="SSF57903">
    <property type="entry name" value="FYVE/PHD zinc finger"/>
    <property type="match status" value="1"/>
</dbReference>
<feature type="domain" description="PHD-type" evidence="11">
    <location>
        <begin position="445"/>
        <end position="494"/>
    </location>
</feature>
<dbReference type="PROSITE" id="PS50016">
    <property type="entry name" value="ZF_PHD_2"/>
    <property type="match status" value="1"/>
</dbReference>
<evidence type="ECO:0000256" key="4">
    <source>
        <dbReference type="ARBA" id="ARBA00022771"/>
    </source>
</evidence>
<feature type="compositionally biased region" description="Polar residues" evidence="10">
    <location>
        <begin position="246"/>
        <end position="257"/>
    </location>
</feature>
<evidence type="ECO:0000313" key="12">
    <source>
        <dbReference type="EMBL" id="KAL0951855.1"/>
    </source>
</evidence>
<dbReference type="CDD" id="cd16859">
    <property type="entry name" value="ING_ING4_5"/>
    <property type="match status" value="1"/>
</dbReference>
<dbReference type="InterPro" id="IPR001965">
    <property type="entry name" value="Znf_PHD"/>
</dbReference>
<dbReference type="InterPro" id="IPR019787">
    <property type="entry name" value="Znf_PHD-finger"/>
</dbReference>
<dbReference type="Gene3D" id="3.30.40.10">
    <property type="entry name" value="Zinc/RING finger domain, C3HC4 (zinc finger)"/>
    <property type="match status" value="1"/>
</dbReference>
<organism evidence="12 13">
    <name type="scientific">Hohenbuehelia grisea</name>
    <dbReference type="NCBI Taxonomy" id="104357"/>
    <lineage>
        <taxon>Eukaryota</taxon>
        <taxon>Fungi</taxon>
        <taxon>Dikarya</taxon>
        <taxon>Basidiomycota</taxon>
        <taxon>Agaricomycotina</taxon>
        <taxon>Agaricomycetes</taxon>
        <taxon>Agaricomycetidae</taxon>
        <taxon>Agaricales</taxon>
        <taxon>Pleurotineae</taxon>
        <taxon>Pleurotaceae</taxon>
        <taxon>Hohenbuehelia</taxon>
    </lineage>
</organism>
<evidence type="ECO:0000256" key="3">
    <source>
        <dbReference type="ARBA" id="ARBA00022723"/>
    </source>
</evidence>